<evidence type="ECO:0000256" key="1">
    <source>
        <dbReference type="ARBA" id="ARBA00004442"/>
    </source>
</evidence>
<evidence type="ECO:0000256" key="4">
    <source>
        <dbReference type="ARBA" id="ARBA00023237"/>
    </source>
</evidence>
<keyword evidence="4" id="KW-0998">Cell outer membrane</keyword>
<dbReference type="InterPro" id="IPR011250">
    <property type="entry name" value="OMP/PagP_B-barrel"/>
</dbReference>
<feature type="domain" description="Outer membrane protein beta-barrel" evidence="7">
    <location>
        <begin position="235"/>
        <end position="416"/>
    </location>
</feature>
<protein>
    <submittedName>
        <fullName evidence="8">Outer membrane protein</fullName>
    </submittedName>
</protein>
<evidence type="ECO:0000256" key="2">
    <source>
        <dbReference type="ARBA" id="ARBA00022729"/>
    </source>
</evidence>
<keyword evidence="9" id="KW-1185">Reference proteome</keyword>
<dbReference type="Pfam" id="PF13505">
    <property type="entry name" value="OMP_b-brl"/>
    <property type="match status" value="2"/>
</dbReference>
<evidence type="ECO:0000256" key="3">
    <source>
        <dbReference type="ARBA" id="ARBA00023136"/>
    </source>
</evidence>
<keyword evidence="3" id="KW-0472">Membrane</keyword>
<reference evidence="9" key="1">
    <citation type="journal article" date="2019" name="Int. J. Syst. Evol. Microbiol.">
        <title>The Global Catalogue of Microorganisms (GCM) 10K type strain sequencing project: providing services to taxonomists for standard genome sequencing and annotation.</title>
        <authorList>
            <consortium name="The Broad Institute Genomics Platform"/>
            <consortium name="The Broad Institute Genome Sequencing Center for Infectious Disease"/>
            <person name="Wu L."/>
            <person name="Ma J."/>
        </authorList>
    </citation>
    <scope>NUCLEOTIDE SEQUENCE [LARGE SCALE GENOMIC DNA]</scope>
    <source>
        <strain evidence="9">KCTC 52165</strain>
    </source>
</reference>
<dbReference type="Proteomes" id="UP001595583">
    <property type="component" value="Unassembled WGS sequence"/>
</dbReference>
<evidence type="ECO:0000256" key="6">
    <source>
        <dbReference type="SAM" id="SignalP"/>
    </source>
</evidence>
<sequence length="436" mass="46152">MVRNRYAASVAVAAFLSAMPLAQAADQVVAPPQEVSGPSWTGFYLGVHGGAAFGNMGYDQLATPGFPGDTISYRIGSEDFVYGVHGGFDYQFNNRWVAGFELDYTQISADYSPNVAGGLGTLVKANSLYSISGRAGYLLTPQTLIYGRLGYAGIKLEAEEGFAGTASKTVGTAQFGVGAETFLWGNLTGRIEANYYHAFNKFTLEDDGEVFKPRYLLVTAGLAYRFNADRGSSYPVEAAPDLNWGGFYAGISGAYNAGLMSREIDVAGATIGPFSASAFGGGVFAGYNFLFGSSYLLGVEAGGEYLSARFNDPEQNSLDPSAPTLFGTIKGTLSVSARAGYFATPSTLVYAKGGFAGLWTEANGEFFGLGGGGRKMLSAYQVGAGIESALTDKWSLRVEGLYTKAFNGLKTENSQLEQVELKPSLLTGRIGLAYHF</sequence>
<comment type="subcellular location">
    <subcellularLocation>
        <location evidence="1">Cell outer membrane</location>
    </subcellularLocation>
</comment>
<feature type="domain" description="Outer membrane protein beta-barrel" evidence="7">
    <location>
        <begin position="12"/>
        <end position="226"/>
    </location>
</feature>
<comment type="caution">
    <text evidence="8">The sequence shown here is derived from an EMBL/GenBank/DDBJ whole genome shotgun (WGS) entry which is preliminary data.</text>
</comment>
<evidence type="ECO:0000256" key="5">
    <source>
        <dbReference type="ARBA" id="ARBA00038306"/>
    </source>
</evidence>
<dbReference type="RefSeq" id="WP_378220053.1">
    <property type="nucleotide sequence ID" value="NZ_JBHRTK010000010.1"/>
</dbReference>
<dbReference type="PANTHER" id="PTHR34001">
    <property type="entry name" value="BLL7405 PROTEIN"/>
    <property type="match status" value="1"/>
</dbReference>
<evidence type="ECO:0000313" key="9">
    <source>
        <dbReference type="Proteomes" id="UP001595583"/>
    </source>
</evidence>
<keyword evidence="2 6" id="KW-0732">Signal</keyword>
<accession>A0ABV7KA87</accession>
<feature type="signal peptide" evidence="6">
    <location>
        <begin position="1"/>
        <end position="24"/>
    </location>
</feature>
<name>A0ABV7KA87_9HYPH</name>
<dbReference type="Gene3D" id="2.40.160.20">
    <property type="match status" value="2"/>
</dbReference>
<gene>
    <name evidence="8" type="ORF">ACFOHJ_08455</name>
</gene>
<dbReference type="InterPro" id="IPR051692">
    <property type="entry name" value="OMP-like"/>
</dbReference>
<organism evidence="8 9">
    <name type="scientific">Aquamicrobium soli</name>
    <dbReference type="NCBI Taxonomy" id="1811518"/>
    <lineage>
        <taxon>Bacteria</taxon>
        <taxon>Pseudomonadati</taxon>
        <taxon>Pseudomonadota</taxon>
        <taxon>Alphaproteobacteria</taxon>
        <taxon>Hyphomicrobiales</taxon>
        <taxon>Phyllobacteriaceae</taxon>
        <taxon>Aquamicrobium</taxon>
    </lineage>
</organism>
<feature type="chain" id="PRO_5045612816" evidence="6">
    <location>
        <begin position="25"/>
        <end position="436"/>
    </location>
</feature>
<evidence type="ECO:0000313" key="8">
    <source>
        <dbReference type="EMBL" id="MFC3206237.1"/>
    </source>
</evidence>
<dbReference type="EMBL" id="JBHRTK010000010">
    <property type="protein sequence ID" value="MFC3206237.1"/>
    <property type="molecule type" value="Genomic_DNA"/>
</dbReference>
<proteinExistence type="inferred from homology"/>
<evidence type="ECO:0000259" key="7">
    <source>
        <dbReference type="Pfam" id="PF13505"/>
    </source>
</evidence>
<dbReference type="InterPro" id="IPR027385">
    <property type="entry name" value="Beta-barrel_OMP"/>
</dbReference>
<comment type="similarity">
    <text evidence="5">Belongs to the Omp25/RopB family.</text>
</comment>
<dbReference type="SUPFAM" id="SSF56925">
    <property type="entry name" value="OMPA-like"/>
    <property type="match status" value="2"/>
</dbReference>
<dbReference type="PANTHER" id="PTHR34001:SF3">
    <property type="entry name" value="BLL7405 PROTEIN"/>
    <property type="match status" value="1"/>
</dbReference>